<name>A0A451G3M9_9PAPI</name>
<feature type="compositionally biased region" description="Basic and acidic residues" evidence="2">
    <location>
        <begin position="66"/>
        <end position="77"/>
    </location>
</feature>
<feature type="region of interest" description="Disordered" evidence="2">
    <location>
        <begin position="43"/>
        <end position="111"/>
    </location>
</feature>
<dbReference type="EMBL" id="MH777316">
    <property type="protein sequence ID" value="QAB14025.1"/>
    <property type="molecule type" value="Genomic_DNA"/>
</dbReference>
<feature type="compositionally biased region" description="Pro residues" evidence="2">
    <location>
        <begin position="50"/>
        <end position="60"/>
    </location>
</feature>
<evidence type="ECO:0000256" key="1">
    <source>
        <dbReference type="SAM" id="Coils"/>
    </source>
</evidence>
<evidence type="ECO:0000256" key="2">
    <source>
        <dbReference type="SAM" id="MobiDB-lite"/>
    </source>
</evidence>
<proteinExistence type="predicted"/>
<keyword evidence="1" id="KW-0175">Coiled coil</keyword>
<feature type="compositionally biased region" description="Basic and acidic residues" evidence="2">
    <location>
        <begin position="95"/>
        <end position="109"/>
    </location>
</feature>
<sequence length="149" mass="17328">MKEFILWSLLLMLTVIVLQDNGLLNLKMKLYLLSIAHKGRLPASLFKDSSPPPETPPGTPHPTRKPPPDETRTKRESLALPPRRPLIYDVDEDDEHNKENLPPDDDRKGYGRKQVLRYLLEKLEEDLQQYQEEVLRELSDLRQKLGIPQ</sequence>
<evidence type="ECO:0000313" key="3">
    <source>
        <dbReference type="EMBL" id="QAB14025.1"/>
    </source>
</evidence>
<protein>
    <submittedName>
        <fullName evidence="3">E4 protein</fullName>
    </submittedName>
</protein>
<organism evidence="3">
    <name type="scientific">Human papillomavirus</name>
    <dbReference type="NCBI Taxonomy" id="10566"/>
    <lineage>
        <taxon>Viruses</taxon>
        <taxon>Monodnaviria</taxon>
        <taxon>Shotokuvirae</taxon>
        <taxon>Cossaviricota</taxon>
        <taxon>Papovaviricetes</taxon>
        <taxon>Zurhausenvirales</taxon>
        <taxon>Papillomaviridae</taxon>
    </lineage>
</organism>
<reference evidence="3" key="1">
    <citation type="journal article" date="2018" name="Nat. Med.">
        <title>Expanded skin virome in DOCK8-deficient patients.</title>
        <authorList>
            <consortium name="NISC Comparative Sequencing Program"/>
            <person name="Tirosh O."/>
            <person name="Conlan S."/>
            <person name="Deming C."/>
            <person name="Lee-Lin S.Q."/>
            <person name="Huang X."/>
            <person name="Su H.C."/>
            <person name="Freeman A.F."/>
            <person name="Segre J.A."/>
            <person name="Kong H.H."/>
        </authorList>
    </citation>
    <scope>NUCLEOTIDE SEQUENCE</scope>
    <source>
        <strain evidence="3">HPV-mSK_174</strain>
    </source>
</reference>
<accession>A0A451G3M9</accession>
<feature type="coiled-coil region" evidence="1">
    <location>
        <begin position="113"/>
        <end position="144"/>
    </location>
</feature>